<reference evidence="2 3" key="1">
    <citation type="journal article" date="2018" name="Front. Microbiol.">
        <title>Genome-Wide Analysis of Corynespora cassiicola Leaf Fall Disease Putative Effectors.</title>
        <authorList>
            <person name="Lopez D."/>
            <person name="Ribeiro S."/>
            <person name="Label P."/>
            <person name="Fumanal B."/>
            <person name="Venisse J.S."/>
            <person name="Kohler A."/>
            <person name="de Oliveira R.R."/>
            <person name="Labutti K."/>
            <person name="Lipzen A."/>
            <person name="Lail K."/>
            <person name="Bauer D."/>
            <person name="Ohm R.A."/>
            <person name="Barry K.W."/>
            <person name="Spatafora J."/>
            <person name="Grigoriev I.V."/>
            <person name="Martin F.M."/>
            <person name="Pujade-Renaud V."/>
        </authorList>
    </citation>
    <scope>NUCLEOTIDE SEQUENCE [LARGE SCALE GENOMIC DNA]</scope>
    <source>
        <strain evidence="2 3">Philippines</strain>
    </source>
</reference>
<dbReference type="Proteomes" id="UP000240883">
    <property type="component" value="Unassembled WGS sequence"/>
</dbReference>
<evidence type="ECO:0000256" key="1">
    <source>
        <dbReference type="SAM" id="Phobius"/>
    </source>
</evidence>
<feature type="transmembrane region" description="Helical" evidence="1">
    <location>
        <begin position="421"/>
        <end position="440"/>
    </location>
</feature>
<accession>A0A2T2P5T9</accession>
<feature type="transmembrane region" description="Helical" evidence="1">
    <location>
        <begin position="678"/>
        <end position="705"/>
    </location>
</feature>
<keyword evidence="1" id="KW-0472">Membrane</keyword>
<name>A0A2T2P5T9_CORCC</name>
<feature type="transmembrane region" description="Helical" evidence="1">
    <location>
        <begin position="486"/>
        <end position="507"/>
    </location>
</feature>
<feature type="transmembrane region" description="Helical" evidence="1">
    <location>
        <begin position="519"/>
        <end position="539"/>
    </location>
</feature>
<gene>
    <name evidence="2" type="ORF">BS50DRAFT_596778</name>
</gene>
<protein>
    <submittedName>
        <fullName evidence="2">Uncharacterized protein</fullName>
    </submittedName>
</protein>
<keyword evidence="1" id="KW-0812">Transmembrane</keyword>
<organism evidence="2 3">
    <name type="scientific">Corynespora cassiicola Philippines</name>
    <dbReference type="NCBI Taxonomy" id="1448308"/>
    <lineage>
        <taxon>Eukaryota</taxon>
        <taxon>Fungi</taxon>
        <taxon>Dikarya</taxon>
        <taxon>Ascomycota</taxon>
        <taxon>Pezizomycotina</taxon>
        <taxon>Dothideomycetes</taxon>
        <taxon>Pleosporomycetidae</taxon>
        <taxon>Pleosporales</taxon>
        <taxon>Corynesporascaceae</taxon>
        <taxon>Corynespora</taxon>
    </lineage>
</organism>
<evidence type="ECO:0000313" key="2">
    <source>
        <dbReference type="EMBL" id="PSN73087.1"/>
    </source>
</evidence>
<keyword evidence="1" id="KW-1133">Transmembrane helix</keyword>
<sequence length="738" mass="83050">MTLIEAIRNDPAIYDEGEIILNPQRDYNGWANPEDLTPMPQCIAQQDQSAWLNVMTRCTGKQCTSHFGIICTHHQWLTQRSCLSVEFSPDVIRDYLPYCSRSILALAQLYQWINEYTGRTWLVDVGDANELHNLSPASLSAGYEVVDIAGKAPTCLIGSSSSRSMESFHRVMASCSFTGTSEHTGNAARPWEYRESAHSMVALDYETVGYNLTHRSITNDDYFDINCFCSTYILNKIQEPCPDPQGIDLTKERLWMNATCGPASLPDNWTDMIKTTTFAYIPTEDWKWPKCVHDMPRRITSLTDQCTTDACELDSKGYCRVKRSIDRACVCRDISYQSCGGSCHMFEMRMDYVKWLHDLCGDVEGWHNMPDDWRRLAAPTTLDMIPWNWSLKPFLHSDLVQNTSPDSIETTQTCQSNEGKLASFAFVNLVSLLAIIYNYAGGKPMIVCRLSGWFFPGIFLAALQLLANWINAFLVQNTPGYEDVPVIELILLWCTMPRLTWLATLLVRIQPFESTSFSAAASSLFAEFILQLLSAYYMITTVSYGLEHSFYLGSLDGAERGGSAKMMYDGALLWLFVVLVALAFLVPAIVRLDEVTESGRLDSPNEHIGKRSELNAAEQMMAQMNEYCAWVGGQMQKHCKDEDGTKTEPLLKNKKRVTCTDYGTLSIEPQHYWAARRIFAGVYAIMALSMICLCIAQCLFWVGFIGLAGQEFCPPKLGTLTIVWTTFSLLGTAVGDTQ</sequence>
<feature type="transmembrane region" description="Helical" evidence="1">
    <location>
        <begin position="452"/>
        <end position="474"/>
    </location>
</feature>
<dbReference type="EMBL" id="KZ678129">
    <property type="protein sequence ID" value="PSN73087.1"/>
    <property type="molecule type" value="Genomic_DNA"/>
</dbReference>
<keyword evidence="3" id="KW-1185">Reference proteome</keyword>
<dbReference type="AlphaFoldDB" id="A0A2T2P5T9"/>
<proteinExistence type="predicted"/>
<dbReference type="OrthoDB" id="3525430at2759"/>
<feature type="transmembrane region" description="Helical" evidence="1">
    <location>
        <begin position="717"/>
        <end position="735"/>
    </location>
</feature>
<feature type="transmembrane region" description="Helical" evidence="1">
    <location>
        <begin position="571"/>
        <end position="590"/>
    </location>
</feature>
<evidence type="ECO:0000313" key="3">
    <source>
        <dbReference type="Proteomes" id="UP000240883"/>
    </source>
</evidence>